<name>A4G7B6_HERAR</name>
<dbReference type="STRING" id="204773.HEAR2270"/>
<evidence type="ECO:0000256" key="1">
    <source>
        <dbReference type="SAM" id="MobiDB-lite"/>
    </source>
</evidence>
<dbReference type="Proteomes" id="UP000006697">
    <property type="component" value="Chromosome"/>
</dbReference>
<feature type="region of interest" description="Disordered" evidence="1">
    <location>
        <begin position="290"/>
        <end position="309"/>
    </location>
</feature>
<dbReference type="EMBL" id="CU207211">
    <property type="protein sequence ID" value="CAL62403.1"/>
    <property type="molecule type" value="Genomic_DNA"/>
</dbReference>
<reference evidence="2 3" key="1">
    <citation type="journal article" date="2007" name="PLoS Genet.">
        <title>A tale of two oxidation states: bacterial colonization of arsenic-rich environments.</title>
        <authorList>
            <person name="Muller D."/>
            <person name="Medigue C."/>
            <person name="Koechler S."/>
            <person name="Barbe V."/>
            <person name="Barakat M."/>
            <person name="Talla E."/>
            <person name="Bonnefoy V."/>
            <person name="Krin E."/>
            <person name="Arsene-Ploetze F."/>
            <person name="Carapito C."/>
            <person name="Chandler M."/>
            <person name="Cournoyer B."/>
            <person name="Cruveiller S."/>
            <person name="Dossat C."/>
            <person name="Duval S."/>
            <person name="Heymann M."/>
            <person name="Leize E."/>
            <person name="Lieutaud A."/>
            <person name="Lievremont D."/>
            <person name="Makita Y."/>
            <person name="Mangenot S."/>
            <person name="Nitschke W."/>
            <person name="Ortet P."/>
            <person name="Perdrial N."/>
            <person name="Schoepp B."/>
            <person name="Siguier N."/>
            <person name="Simeonova D.D."/>
            <person name="Rouy Z."/>
            <person name="Segurens B."/>
            <person name="Turlin E."/>
            <person name="Vallenet D."/>
            <person name="Van Dorsselaer A."/>
            <person name="Weiss S."/>
            <person name="Weissenbach J."/>
            <person name="Lett M.C."/>
            <person name="Danchin A."/>
            <person name="Bertin P.N."/>
        </authorList>
    </citation>
    <scope>NUCLEOTIDE SEQUENCE [LARGE SCALE GENOMIC DNA]</scope>
    <source>
        <strain evidence="3">ULPAs1</strain>
    </source>
</reference>
<feature type="compositionally biased region" description="Polar residues" evidence="1">
    <location>
        <begin position="290"/>
        <end position="301"/>
    </location>
</feature>
<sequence>MLIPNKYSGYSADGIRLYRKGADPSAAAQAQEQDRQARITAAVNTINGVFNGSPTRKGVGAASSLEQGQKYYLADGSEYVAPSVNLLGMTDDDGNAIAGGGFREKMNNAALQDPAYLRSQELFKGGSLFTGVEETPGTGGRQALYDDQKKAVYDINALDVNKQYSEAERQNRFGLARAGLAGGSADIDANAELQERTNKGLIQAAGLGDSAASDLKLADERSRQSLIGMAQSGIDTGTAQTMALNQLNATQQSAAGDRAGASVGNLFGDMSQAYLMNQIRAGQVAGKQMGASSYGVSNPRTGDSGYINK</sequence>
<organism evidence="2 3">
    <name type="scientific">Herminiimonas arsenicoxydans</name>
    <dbReference type="NCBI Taxonomy" id="204773"/>
    <lineage>
        <taxon>Bacteria</taxon>
        <taxon>Pseudomonadati</taxon>
        <taxon>Pseudomonadota</taxon>
        <taxon>Betaproteobacteria</taxon>
        <taxon>Burkholderiales</taxon>
        <taxon>Oxalobacteraceae</taxon>
        <taxon>Herminiimonas</taxon>
    </lineage>
</organism>
<dbReference type="HOGENOM" id="CLU_905681_0_0_4"/>
<dbReference type="eggNOG" id="ENOG50348CZ">
    <property type="taxonomic scope" value="Bacteria"/>
</dbReference>
<evidence type="ECO:0000313" key="3">
    <source>
        <dbReference type="Proteomes" id="UP000006697"/>
    </source>
</evidence>
<keyword evidence="3" id="KW-1185">Reference proteome</keyword>
<gene>
    <name evidence="2" type="ordered locus">HEAR2270</name>
</gene>
<accession>A4G7B6</accession>
<dbReference type="KEGG" id="har:HEAR2270"/>
<dbReference type="AlphaFoldDB" id="A4G7B6"/>
<protein>
    <submittedName>
        <fullName evidence="2">Uncharacterized protein</fullName>
    </submittedName>
</protein>
<evidence type="ECO:0000313" key="2">
    <source>
        <dbReference type="EMBL" id="CAL62403.1"/>
    </source>
</evidence>
<proteinExistence type="predicted"/>
<dbReference type="OrthoDB" id="8781832at2"/>